<keyword evidence="2" id="KW-0175">Coiled coil</keyword>
<dbReference type="Pfam" id="PF02996">
    <property type="entry name" value="Prefoldin"/>
    <property type="match status" value="1"/>
</dbReference>
<feature type="region of interest" description="Disordered" evidence="3">
    <location>
        <begin position="156"/>
        <end position="194"/>
    </location>
</feature>
<evidence type="ECO:0000313" key="5">
    <source>
        <dbReference type="EMBL" id="CDR38997.1"/>
    </source>
</evidence>
<evidence type="ECO:0000256" key="1">
    <source>
        <dbReference type="ARBA" id="ARBA00010048"/>
    </source>
</evidence>
<dbReference type="SUPFAM" id="SSF46579">
    <property type="entry name" value="Prefoldin"/>
    <property type="match status" value="1"/>
</dbReference>
<feature type="compositionally biased region" description="Basic and acidic residues" evidence="3">
    <location>
        <begin position="236"/>
        <end position="249"/>
    </location>
</feature>
<dbReference type="PANTHER" id="PTHR12674">
    <property type="entry name" value="PREFOLDIN SUBUNIT 5"/>
    <property type="match status" value="1"/>
</dbReference>
<feature type="compositionally biased region" description="Polar residues" evidence="3">
    <location>
        <begin position="476"/>
        <end position="489"/>
    </location>
</feature>
<dbReference type="InterPro" id="IPR011599">
    <property type="entry name" value="PFD_alpha_archaea"/>
</dbReference>
<feature type="compositionally biased region" description="Low complexity" evidence="3">
    <location>
        <begin position="557"/>
        <end position="575"/>
    </location>
</feature>
<dbReference type="VEuPathDB" id="FungiDB:BON22_3454"/>
<dbReference type="GO" id="GO:0016272">
    <property type="term" value="C:prefoldin complex"/>
    <property type="evidence" value="ECO:0007669"/>
    <property type="project" value="InterPro"/>
</dbReference>
<evidence type="ECO:0000259" key="4">
    <source>
        <dbReference type="Pfam" id="PF12927"/>
    </source>
</evidence>
<reference evidence="5" key="1">
    <citation type="journal article" date="2014" name="Genome Announc.">
        <title>Genome sequence of the yeast Cyberlindnera fabianii (Hansenula fabianii).</title>
        <authorList>
            <person name="Freel K.C."/>
            <person name="Sarilar V."/>
            <person name="Neuveglise C."/>
            <person name="Devillers H."/>
            <person name="Friedrich A."/>
            <person name="Schacherer J."/>
        </authorList>
    </citation>
    <scope>NUCLEOTIDE SEQUENCE</scope>
    <source>
        <strain evidence="5">YJS4271</strain>
    </source>
</reference>
<dbReference type="GO" id="GO:0006457">
    <property type="term" value="P:protein folding"/>
    <property type="evidence" value="ECO:0007669"/>
    <property type="project" value="InterPro"/>
</dbReference>
<feature type="compositionally biased region" description="Low complexity" evidence="3">
    <location>
        <begin position="598"/>
        <end position="611"/>
    </location>
</feature>
<evidence type="ECO:0000256" key="3">
    <source>
        <dbReference type="SAM" id="MobiDB-lite"/>
    </source>
</evidence>
<name>A0A061AWD3_CYBFA</name>
<feature type="compositionally biased region" description="Basic residues" evidence="3">
    <location>
        <begin position="584"/>
        <end position="593"/>
    </location>
</feature>
<dbReference type="GO" id="GO:1990114">
    <property type="term" value="P:RNA polymerase II core complex assembly"/>
    <property type="evidence" value="ECO:0007669"/>
    <property type="project" value="TreeGrafter"/>
</dbReference>
<feature type="compositionally biased region" description="Basic and acidic residues" evidence="3">
    <location>
        <begin position="160"/>
        <end position="173"/>
    </location>
</feature>
<dbReference type="InterPro" id="IPR009053">
    <property type="entry name" value="Prefoldin"/>
</dbReference>
<feature type="compositionally biased region" description="Polar residues" evidence="3">
    <location>
        <begin position="542"/>
        <end position="551"/>
    </location>
</feature>
<dbReference type="AlphaFoldDB" id="A0A061AWD3"/>
<dbReference type="Gene3D" id="1.10.287.370">
    <property type="match status" value="1"/>
</dbReference>
<feature type="region of interest" description="Disordered" evidence="3">
    <location>
        <begin position="272"/>
        <end position="325"/>
    </location>
</feature>
<feature type="compositionally biased region" description="Basic and acidic residues" evidence="3">
    <location>
        <begin position="287"/>
        <end position="298"/>
    </location>
</feature>
<dbReference type="EMBL" id="LK052887">
    <property type="protein sequence ID" value="CDR38997.1"/>
    <property type="molecule type" value="Genomic_DNA"/>
</dbReference>
<accession>A0A061AWD3</accession>
<dbReference type="InterPro" id="IPR024325">
    <property type="entry name" value="DUF3835"/>
</dbReference>
<comment type="similarity">
    <text evidence="1">Belongs to the prefoldin subunit alpha family.</text>
</comment>
<proteinExistence type="inferred from homology"/>
<dbReference type="GO" id="GO:0005737">
    <property type="term" value="C:cytoplasm"/>
    <property type="evidence" value="ECO:0007669"/>
    <property type="project" value="TreeGrafter"/>
</dbReference>
<dbReference type="InterPro" id="IPR004127">
    <property type="entry name" value="Prefoldin_subunit_alpha"/>
</dbReference>
<dbReference type="GO" id="GO:1990115">
    <property type="term" value="P:RNA polymerase III assembly"/>
    <property type="evidence" value="ECO:0007669"/>
    <property type="project" value="TreeGrafter"/>
</dbReference>
<feature type="compositionally biased region" description="Basic residues" evidence="3">
    <location>
        <begin position="756"/>
        <end position="766"/>
    </location>
</feature>
<feature type="region of interest" description="Disordered" evidence="3">
    <location>
        <begin position="231"/>
        <end position="260"/>
    </location>
</feature>
<dbReference type="OrthoDB" id="21413at2759"/>
<dbReference type="GO" id="GO:1990113">
    <property type="term" value="P:RNA polymerase I assembly"/>
    <property type="evidence" value="ECO:0007669"/>
    <property type="project" value="TreeGrafter"/>
</dbReference>
<organism evidence="5">
    <name type="scientific">Cyberlindnera fabianii</name>
    <name type="common">Yeast</name>
    <name type="synonym">Hansenula fabianii</name>
    <dbReference type="NCBI Taxonomy" id="36022"/>
    <lineage>
        <taxon>Eukaryota</taxon>
        <taxon>Fungi</taxon>
        <taxon>Dikarya</taxon>
        <taxon>Ascomycota</taxon>
        <taxon>Saccharomycotina</taxon>
        <taxon>Saccharomycetes</taxon>
        <taxon>Phaffomycetales</taxon>
        <taxon>Phaffomycetaceae</taxon>
        <taxon>Cyberlindnera</taxon>
    </lineage>
</organism>
<feature type="domain" description="DUF3835" evidence="4">
    <location>
        <begin position="691"/>
        <end position="758"/>
    </location>
</feature>
<feature type="region of interest" description="Disordered" evidence="3">
    <location>
        <begin position="472"/>
        <end position="494"/>
    </location>
</feature>
<dbReference type="GO" id="GO:0051082">
    <property type="term" value="F:unfolded protein binding"/>
    <property type="evidence" value="ECO:0007669"/>
    <property type="project" value="InterPro"/>
</dbReference>
<feature type="region of interest" description="Disordered" evidence="3">
    <location>
        <begin position="337"/>
        <end position="381"/>
    </location>
</feature>
<feature type="coiled-coil region" evidence="2">
    <location>
        <begin position="35"/>
        <end position="62"/>
    </location>
</feature>
<dbReference type="Pfam" id="PF12927">
    <property type="entry name" value="DUF3835"/>
    <property type="match status" value="2"/>
</dbReference>
<protein>
    <submittedName>
        <fullName evidence="5">CYFA0S02e10308g1_1</fullName>
    </submittedName>
</protein>
<feature type="compositionally biased region" description="Acidic residues" evidence="3">
    <location>
        <begin position="661"/>
        <end position="681"/>
    </location>
</feature>
<evidence type="ECO:0000256" key="2">
    <source>
        <dbReference type="SAM" id="Coils"/>
    </source>
</evidence>
<dbReference type="PANTHER" id="PTHR12674:SF2">
    <property type="entry name" value="PREFOLDIN SUBUNIT 5"/>
    <property type="match status" value="1"/>
</dbReference>
<feature type="region of interest" description="Disordered" evidence="3">
    <location>
        <begin position="515"/>
        <end position="628"/>
    </location>
</feature>
<feature type="compositionally biased region" description="Basic and acidic residues" evidence="3">
    <location>
        <begin position="745"/>
        <end position="755"/>
    </location>
</feature>
<feature type="domain" description="DUF3835" evidence="4">
    <location>
        <begin position="399"/>
        <end position="468"/>
    </location>
</feature>
<feature type="region of interest" description="Disordered" evidence="3">
    <location>
        <begin position="660"/>
        <end position="683"/>
    </location>
</feature>
<feature type="region of interest" description="Disordered" evidence="3">
    <location>
        <begin position="736"/>
        <end position="766"/>
    </location>
</feature>
<gene>
    <name evidence="5" type="ORF">CYFA0S_02e10308g</name>
</gene>
<feature type="compositionally biased region" description="Acidic residues" evidence="3">
    <location>
        <begin position="337"/>
        <end position="375"/>
    </location>
</feature>
<feature type="compositionally biased region" description="Low complexity" evidence="3">
    <location>
        <begin position="273"/>
        <end position="285"/>
    </location>
</feature>
<sequence length="766" mass="86390">MTSKARVKARVIDPSQILVFLGCEYFVERTPKGAVRQVENKLKYLTQAIDEFEGKIKEAKKTMGNIDAFVDLQKKEEEAKLTQDGNEGAMELNEESLPFMDIREELDEDGNVIKSTVEAQNKEKLKDFGESHGMNLNEEEEDELQELLRDMEITPRLQKKNSEPKIQEIKEPVEPVEPVEPTNQQTGEDESHEDIQTVTDDFNDAVSSTIVERDVDSALSDTIIERDVEPAVSEAVVEKETEPSIKLEKQSSPATSPNDFFDLFKEMGIVNKSSITTPITQPTTSEKAFKSESIEHESSSASTQKPDPVDYEQFDPSQPAISQDDILQLQVIADDMEEDGYEYGFDEDATDDEDYDDIQFEDNDDAEEDDDDDWDFTNGEDNLVPDSYRALFAKELERVRAQNAKVVQKDDDVVTDDDAILKKIEEELKPKKQKKSVSFAKELQIKEIENISEELKAAESIKVSKFKQMMSKKPSQRITEAENGNSATALNDIVEKEPPVSDIIESIPVVSDIVESTPVPDTIVESSTSSEEAAPTKRVSKFKSSLGNSVTKKPIYTSSSSTSTHTTMPTSSTTQPKEETTQQKPKRLSKFKVSRTTPSSDSPIPVPISKPTSIPAPVTTYTEPSPEEEYENIKAYALNEDEDDDALIDSITENMAVYNPEVDDDDDEDETFEDLDDEDDGPILLDNIVENDDVDEPSYFVDDNILTKEYQDLRKKMIQTYGEKQKEAEERIILKESEGQELEPIDEHGNPIKESRFKKRLTRKST</sequence>